<dbReference type="EMBL" id="MSTI01000103">
    <property type="protein sequence ID" value="OLV17357.1"/>
    <property type="molecule type" value="Genomic_DNA"/>
</dbReference>
<reference evidence="2 3" key="1">
    <citation type="submission" date="2017-01" db="EMBL/GenBank/DDBJ databases">
        <title>Genome Analysis of Deinococcus marmoris KOPRI26562.</title>
        <authorList>
            <person name="Kim J.H."/>
            <person name="Oh H.-M."/>
        </authorList>
    </citation>
    <scope>NUCLEOTIDE SEQUENCE [LARGE SCALE GENOMIC DNA]</scope>
    <source>
        <strain evidence="2 3">KOPRI26562</strain>
    </source>
</reference>
<dbReference type="Proteomes" id="UP000186607">
    <property type="component" value="Unassembled WGS sequence"/>
</dbReference>
<evidence type="ECO:0008006" key="4">
    <source>
        <dbReference type="Google" id="ProtNLM"/>
    </source>
</evidence>
<feature type="signal peptide" evidence="1">
    <location>
        <begin position="1"/>
        <end position="21"/>
    </location>
</feature>
<organism evidence="2 3">
    <name type="scientific">Deinococcus marmoris</name>
    <dbReference type="NCBI Taxonomy" id="249408"/>
    <lineage>
        <taxon>Bacteria</taxon>
        <taxon>Thermotogati</taxon>
        <taxon>Deinococcota</taxon>
        <taxon>Deinococci</taxon>
        <taxon>Deinococcales</taxon>
        <taxon>Deinococcaceae</taxon>
        <taxon>Deinococcus</taxon>
    </lineage>
</organism>
<comment type="caution">
    <text evidence="2">The sequence shown here is derived from an EMBL/GenBank/DDBJ whole genome shotgun (WGS) entry which is preliminary data.</text>
</comment>
<name>A0A1U7NWS4_9DEIO</name>
<evidence type="ECO:0000313" key="3">
    <source>
        <dbReference type="Proteomes" id="UP000186607"/>
    </source>
</evidence>
<gene>
    <name evidence="2" type="ORF">BOO71_0009055</name>
</gene>
<evidence type="ECO:0000313" key="2">
    <source>
        <dbReference type="EMBL" id="OLV17357.1"/>
    </source>
</evidence>
<evidence type="ECO:0000256" key="1">
    <source>
        <dbReference type="SAM" id="SignalP"/>
    </source>
</evidence>
<keyword evidence="1" id="KW-0732">Signal</keyword>
<dbReference type="RefSeq" id="WP_075833933.1">
    <property type="nucleotide sequence ID" value="NZ_MSTI01000103.1"/>
</dbReference>
<keyword evidence="3" id="KW-1185">Reference proteome</keyword>
<protein>
    <recommendedName>
        <fullName evidence="4">Peptidase MA-like domain-containing protein</fullName>
    </recommendedName>
</protein>
<feature type="chain" id="PRO_5011984671" description="Peptidase MA-like domain-containing protein" evidence="1">
    <location>
        <begin position="22"/>
        <end position="360"/>
    </location>
</feature>
<dbReference type="OrthoDB" id="57539at2"/>
<sequence length="360" mass="38348">MRLLLPLVLLASLAAAQTAFAQTTPEALAGALQTAARAGDASGYQRLLHAEGTFAVEGPNFAADLGRMPQPAATYLFSGIRLDGPRASARLSLSWVRVPGQVSRVSLPVTLFREGEVWRYGGETWQSLPAGKYSLLALDLPGLPERAAATAPLLVRAAARVRETLGLRVPDAATVKVYPDMATLSASVGLSLQPVGGWNEPGEAIKLVLPGGANPDQELLRVLSHEFTHLSVSGAAGQGRNNRIPWWLHEGLADFVSRAYWTPGASESRRQRVAGYAGGDWVPLSELADFNAVPESQWKYVYAQGLGLVEFLAETCGKDAPMRLALAFAETGEADGAAQALGFASFSDLETKTRTWLAAR</sequence>
<proteinExistence type="predicted"/>
<accession>A0A1U7NWS4</accession>
<dbReference type="AlphaFoldDB" id="A0A1U7NWS4"/>